<dbReference type="SUPFAM" id="SSF51735">
    <property type="entry name" value="NAD(P)-binding Rossmann-fold domains"/>
    <property type="match status" value="1"/>
</dbReference>
<dbReference type="AlphaFoldDB" id="A0A5Q5BKT6"/>
<dbReference type="PRINTS" id="PR00081">
    <property type="entry name" value="GDHRDH"/>
</dbReference>
<accession>A0A5Q5BKT6</accession>
<comment type="similarity">
    <text evidence="1">Belongs to the short-chain dehydrogenases/reductases (SDR) family.</text>
</comment>
<dbReference type="Gene3D" id="3.40.50.720">
    <property type="entry name" value="NAD(P)-binding Rossmann-like Domain"/>
    <property type="match status" value="1"/>
</dbReference>
<gene>
    <name evidence="3" type="ordered locus">Mmcs_2820</name>
</gene>
<evidence type="ECO:0000256" key="1">
    <source>
        <dbReference type="ARBA" id="ARBA00006484"/>
    </source>
</evidence>
<dbReference type="PANTHER" id="PTHR43391">
    <property type="entry name" value="RETINOL DEHYDROGENASE-RELATED"/>
    <property type="match status" value="1"/>
</dbReference>
<dbReference type="Pfam" id="PF00106">
    <property type="entry name" value="adh_short"/>
    <property type="match status" value="1"/>
</dbReference>
<dbReference type="PANTHER" id="PTHR43391:SF82">
    <property type="entry name" value="OXIDOREDUCTASE SADH-RELATED"/>
    <property type="match status" value="1"/>
</dbReference>
<protein>
    <submittedName>
        <fullName evidence="3">Short-chain dehydrogenase/reductase SDR</fullName>
    </submittedName>
</protein>
<sequence>MRDFSGAVAIVTGGGGGIGAAQVKLLRDRGARVCAVDIDEDAAARSGADLAIGADVADREAMAAAVDRVVDQFGKLDVVFCTAGITHLPATLRSLKPGEAQRVIDVNLVGTLNTIHPALEALIASRGHIVVVSSMGWPPNTEYGTLLPAVGGVAYSTSKTAVEMLGRGLRMELSPHHVGVTIAYFGPIDTAMLEQSLTPPSRAKRRLTIGPEKAAAAVIRAVEKGKVRVIIPARWNFLNVVRPLGVQLDNLLLRSKTQREFIETYDSV</sequence>
<keyword evidence="2" id="KW-0560">Oxidoreductase</keyword>
<dbReference type="CDD" id="cd05233">
    <property type="entry name" value="SDR_c"/>
    <property type="match status" value="1"/>
</dbReference>
<proteinExistence type="inferred from homology"/>
<organism evidence="3">
    <name type="scientific">Mycobacterium sp. (strain MCS)</name>
    <dbReference type="NCBI Taxonomy" id="164756"/>
    <lineage>
        <taxon>Bacteria</taxon>
        <taxon>Bacillati</taxon>
        <taxon>Actinomycetota</taxon>
        <taxon>Actinomycetes</taxon>
        <taxon>Mycobacteriales</taxon>
        <taxon>Mycobacteriaceae</taxon>
        <taxon>Mycobacterium</taxon>
    </lineage>
</organism>
<evidence type="ECO:0000256" key="2">
    <source>
        <dbReference type="ARBA" id="ARBA00023002"/>
    </source>
</evidence>
<reference evidence="3" key="1">
    <citation type="submission" date="2006-06" db="EMBL/GenBank/DDBJ databases">
        <title>Complete sequence of chromosome of Mycobacterium sp. MCS.</title>
        <authorList>
            <consortium name="US DOE Joint Genome Institute"/>
            <person name="Copeland A."/>
            <person name="Lucas S."/>
            <person name="Lapidus A."/>
            <person name="Barry K."/>
            <person name="Detter J.C."/>
            <person name="Glavina del Rio T."/>
            <person name="Hammon N."/>
            <person name="Israni S."/>
            <person name="Dalin E."/>
            <person name="Tice H."/>
            <person name="Pitluck S."/>
            <person name="Martinez M."/>
            <person name="Schmutz J."/>
            <person name="Larimer F."/>
            <person name="Land M."/>
            <person name="Hauser L."/>
            <person name="Kyrpides N."/>
            <person name="Kim E."/>
            <person name="Miller C.D."/>
            <person name="Hughes J.E."/>
            <person name="Anderson A.J."/>
            <person name="Sims R.C."/>
            <person name="Richardson P."/>
        </authorList>
    </citation>
    <scope>NUCLEOTIDE SEQUENCE [LARGE SCALE GENOMIC DNA]</scope>
    <source>
        <strain evidence="3">MCS</strain>
    </source>
</reference>
<dbReference type="KEGG" id="mmc:Mmcs_2820"/>
<dbReference type="InterPro" id="IPR036291">
    <property type="entry name" value="NAD(P)-bd_dom_sf"/>
</dbReference>
<name>A0A5Q5BKT6_MYCSS</name>
<dbReference type="GO" id="GO:0016491">
    <property type="term" value="F:oxidoreductase activity"/>
    <property type="evidence" value="ECO:0007669"/>
    <property type="project" value="UniProtKB-KW"/>
</dbReference>
<dbReference type="EMBL" id="CP000384">
    <property type="protein sequence ID" value="ABG08927.1"/>
    <property type="molecule type" value="Genomic_DNA"/>
</dbReference>
<dbReference type="InterPro" id="IPR002347">
    <property type="entry name" value="SDR_fam"/>
</dbReference>
<evidence type="ECO:0000313" key="3">
    <source>
        <dbReference type="EMBL" id="ABG08927.1"/>
    </source>
</evidence>